<dbReference type="EMBL" id="ML995813">
    <property type="protein sequence ID" value="KAF2772876.1"/>
    <property type="molecule type" value="Genomic_DNA"/>
</dbReference>
<dbReference type="OrthoDB" id="3942519at2759"/>
<gene>
    <name evidence="2" type="ORF">EJ03DRAFT_348400</name>
</gene>
<accession>A0A6G1LJ37</accession>
<sequence length="126" mass="13253">MCTQELLWCSCGHGEFLPPQRCYTALSTGVCWTVVHGNSEVVMPFACAYCAAGLNEARCLGPVWPVPGPVVGGKGDGVGEGEGEGEGGCGGLGPEGMEREGAVEPLDWNELLKTDFDVSQDLWECS</sequence>
<evidence type="ECO:0000313" key="3">
    <source>
        <dbReference type="Proteomes" id="UP000799436"/>
    </source>
</evidence>
<keyword evidence="3" id="KW-1185">Reference proteome</keyword>
<dbReference type="Proteomes" id="UP000799436">
    <property type="component" value="Unassembled WGS sequence"/>
</dbReference>
<name>A0A6G1LJ37_9PEZI</name>
<proteinExistence type="predicted"/>
<protein>
    <submittedName>
        <fullName evidence="2">Uncharacterized protein</fullName>
    </submittedName>
</protein>
<evidence type="ECO:0000256" key="1">
    <source>
        <dbReference type="SAM" id="MobiDB-lite"/>
    </source>
</evidence>
<reference evidence="2" key="1">
    <citation type="journal article" date="2020" name="Stud. Mycol.">
        <title>101 Dothideomycetes genomes: a test case for predicting lifestyles and emergence of pathogens.</title>
        <authorList>
            <person name="Haridas S."/>
            <person name="Albert R."/>
            <person name="Binder M."/>
            <person name="Bloem J."/>
            <person name="Labutti K."/>
            <person name="Salamov A."/>
            <person name="Andreopoulos B."/>
            <person name="Baker S."/>
            <person name="Barry K."/>
            <person name="Bills G."/>
            <person name="Bluhm B."/>
            <person name="Cannon C."/>
            <person name="Castanera R."/>
            <person name="Culley D."/>
            <person name="Daum C."/>
            <person name="Ezra D."/>
            <person name="Gonzalez J."/>
            <person name="Henrissat B."/>
            <person name="Kuo A."/>
            <person name="Liang C."/>
            <person name="Lipzen A."/>
            <person name="Lutzoni F."/>
            <person name="Magnuson J."/>
            <person name="Mondo S."/>
            <person name="Nolan M."/>
            <person name="Ohm R."/>
            <person name="Pangilinan J."/>
            <person name="Park H.-J."/>
            <person name="Ramirez L."/>
            <person name="Alfaro M."/>
            <person name="Sun H."/>
            <person name="Tritt A."/>
            <person name="Yoshinaga Y."/>
            <person name="Zwiers L.-H."/>
            <person name="Turgeon B."/>
            <person name="Goodwin S."/>
            <person name="Spatafora J."/>
            <person name="Crous P."/>
            <person name="Grigoriev I."/>
        </authorList>
    </citation>
    <scope>NUCLEOTIDE SEQUENCE</scope>
    <source>
        <strain evidence="2">CBS 116005</strain>
    </source>
</reference>
<evidence type="ECO:0000313" key="2">
    <source>
        <dbReference type="EMBL" id="KAF2772876.1"/>
    </source>
</evidence>
<organism evidence="2 3">
    <name type="scientific">Teratosphaeria nubilosa</name>
    <dbReference type="NCBI Taxonomy" id="161662"/>
    <lineage>
        <taxon>Eukaryota</taxon>
        <taxon>Fungi</taxon>
        <taxon>Dikarya</taxon>
        <taxon>Ascomycota</taxon>
        <taxon>Pezizomycotina</taxon>
        <taxon>Dothideomycetes</taxon>
        <taxon>Dothideomycetidae</taxon>
        <taxon>Mycosphaerellales</taxon>
        <taxon>Teratosphaeriaceae</taxon>
        <taxon>Teratosphaeria</taxon>
    </lineage>
</organism>
<dbReference type="AlphaFoldDB" id="A0A6G1LJ37"/>
<feature type="region of interest" description="Disordered" evidence="1">
    <location>
        <begin position="72"/>
        <end position="96"/>
    </location>
</feature>